<reference evidence="1" key="1">
    <citation type="submission" date="2012-03" db="EMBL/GenBank/DDBJ databases">
        <title>Functional metagenomics reveals considerable lignocellulase gene clusters in the gut microbiome of a wood-feeding higher termite.</title>
        <authorList>
            <person name="Liu N."/>
        </authorList>
    </citation>
    <scope>NUCLEOTIDE SEQUENCE</scope>
</reference>
<dbReference type="AlphaFoldDB" id="A0A806JYA9"/>
<evidence type="ECO:0000313" key="1">
    <source>
        <dbReference type="EMBL" id="AGS51817.1"/>
    </source>
</evidence>
<protein>
    <submittedName>
        <fullName evidence="1">Uncharacterized protein</fullName>
    </submittedName>
</protein>
<name>A0A806JYA9_9BACT</name>
<sequence length="68" mass="7594">MRKDNKFKLSLPAGFPNIPAAIPVMAHINMKRIKMPKNLDVNLQHILFCISLPMPDDIAVKTIGITVI</sequence>
<accession>A0A806JYA9</accession>
<proteinExistence type="predicted"/>
<dbReference type="EMBL" id="JQ844171">
    <property type="protein sequence ID" value="AGS51817.1"/>
    <property type="molecule type" value="Genomic_DNA"/>
</dbReference>
<organism evidence="1">
    <name type="scientific">uncultured bacterium contig00053</name>
    <dbReference type="NCBI Taxonomy" id="1181537"/>
    <lineage>
        <taxon>Bacteria</taxon>
        <taxon>environmental samples</taxon>
    </lineage>
</organism>